<keyword evidence="2 4" id="KW-0238">DNA-binding</keyword>
<dbReference type="Gene3D" id="1.10.357.10">
    <property type="entry name" value="Tetracycline Repressor, domain 2"/>
    <property type="match status" value="1"/>
</dbReference>
<proteinExistence type="predicted"/>
<dbReference type="InterPro" id="IPR050109">
    <property type="entry name" value="HTH-type_TetR-like_transc_reg"/>
</dbReference>
<feature type="domain" description="HTH tetR-type" evidence="5">
    <location>
        <begin position="32"/>
        <end position="92"/>
    </location>
</feature>
<sequence length="249" mass="27254">MTTSEHRGGDLPHGLEVLWDLREKAQRGPREGLSVERIVAAAIASADEDGLASLSMARVAKRLDFATMSLYRHVSSKDELQMLMVDVAYGTPPVLTETGDEWRAGLEKWARAFLEVFRAHPWMLQITVAGPPLEPGQLSWLECGLRTLGGTGLRPDEKLSVMLLMIGYVRTNAQLFGSSPAVDGEDAADADLMASYGKMLANIVARDAFPALSELIEAHTFDEPKDDFGFGLERVLDGIDALVRSRVTQ</sequence>
<dbReference type="Gene3D" id="1.10.10.60">
    <property type="entry name" value="Homeodomain-like"/>
    <property type="match status" value="1"/>
</dbReference>
<keyword evidence="1" id="KW-0805">Transcription regulation</keyword>
<evidence type="ECO:0000256" key="1">
    <source>
        <dbReference type="ARBA" id="ARBA00023015"/>
    </source>
</evidence>
<dbReference type="PROSITE" id="PS50977">
    <property type="entry name" value="HTH_TETR_2"/>
    <property type="match status" value="1"/>
</dbReference>
<dbReference type="Pfam" id="PF02909">
    <property type="entry name" value="TetR_C_1"/>
    <property type="match status" value="1"/>
</dbReference>
<evidence type="ECO:0000313" key="6">
    <source>
        <dbReference type="EMBL" id="TDQ04397.1"/>
    </source>
</evidence>
<dbReference type="PANTHER" id="PTHR30055">
    <property type="entry name" value="HTH-TYPE TRANSCRIPTIONAL REGULATOR RUTR"/>
    <property type="match status" value="1"/>
</dbReference>
<name>A0A4R6SKF4_LABRH</name>
<gene>
    <name evidence="6" type="ORF">EV186_101347</name>
</gene>
<dbReference type="GO" id="GO:0000976">
    <property type="term" value="F:transcription cis-regulatory region binding"/>
    <property type="evidence" value="ECO:0007669"/>
    <property type="project" value="TreeGrafter"/>
</dbReference>
<dbReference type="AlphaFoldDB" id="A0A4R6SKF4"/>
<dbReference type="GO" id="GO:0003700">
    <property type="term" value="F:DNA-binding transcription factor activity"/>
    <property type="evidence" value="ECO:0007669"/>
    <property type="project" value="TreeGrafter"/>
</dbReference>
<dbReference type="InterPro" id="IPR004111">
    <property type="entry name" value="Repressor_TetR_C"/>
</dbReference>
<dbReference type="GO" id="GO:0045892">
    <property type="term" value="P:negative regulation of DNA-templated transcription"/>
    <property type="evidence" value="ECO:0007669"/>
    <property type="project" value="InterPro"/>
</dbReference>
<dbReference type="EMBL" id="SNXZ01000001">
    <property type="protein sequence ID" value="TDQ04397.1"/>
    <property type="molecule type" value="Genomic_DNA"/>
</dbReference>
<keyword evidence="3" id="KW-0804">Transcription</keyword>
<dbReference type="InterPro" id="IPR001647">
    <property type="entry name" value="HTH_TetR"/>
</dbReference>
<dbReference type="Pfam" id="PF00440">
    <property type="entry name" value="TetR_N"/>
    <property type="match status" value="1"/>
</dbReference>
<dbReference type="SUPFAM" id="SSF48498">
    <property type="entry name" value="Tetracyclin repressor-like, C-terminal domain"/>
    <property type="match status" value="1"/>
</dbReference>
<dbReference type="InterPro" id="IPR009057">
    <property type="entry name" value="Homeodomain-like_sf"/>
</dbReference>
<dbReference type="Proteomes" id="UP000295444">
    <property type="component" value="Unassembled WGS sequence"/>
</dbReference>
<evidence type="ECO:0000256" key="2">
    <source>
        <dbReference type="ARBA" id="ARBA00023125"/>
    </source>
</evidence>
<reference evidence="6 7" key="1">
    <citation type="submission" date="2019-03" db="EMBL/GenBank/DDBJ databases">
        <title>Genomic Encyclopedia of Type Strains, Phase IV (KMG-IV): sequencing the most valuable type-strain genomes for metagenomic binning, comparative biology and taxonomic classification.</title>
        <authorList>
            <person name="Goeker M."/>
        </authorList>
    </citation>
    <scope>NUCLEOTIDE SEQUENCE [LARGE SCALE GENOMIC DNA]</scope>
    <source>
        <strain evidence="6 7">DSM 45361</strain>
    </source>
</reference>
<dbReference type="PANTHER" id="PTHR30055:SF151">
    <property type="entry name" value="TRANSCRIPTIONAL REGULATORY PROTEIN"/>
    <property type="match status" value="1"/>
</dbReference>
<protein>
    <submittedName>
        <fullName evidence="6">TetR family transcriptional regulator</fullName>
    </submittedName>
</protein>
<dbReference type="InterPro" id="IPR036271">
    <property type="entry name" value="Tet_transcr_reg_TetR-rel_C_sf"/>
</dbReference>
<dbReference type="RefSeq" id="WP_208115448.1">
    <property type="nucleotide sequence ID" value="NZ_SNXZ01000001.1"/>
</dbReference>
<dbReference type="SUPFAM" id="SSF46689">
    <property type="entry name" value="Homeodomain-like"/>
    <property type="match status" value="1"/>
</dbReference>
<organism evidence="6 7">
    <name type="scientific">Labedaea rhizosphaerae</name>
    <dbReference type="NCBI Taxonomy" id="598644"/>
    <lineage>
        <taxon>Bacteria</taxon>
        <taxon>Bacillati</taxon>
        <taxon>Actinomycetota</taxon>
        <taxon>Actinomycetes</taxon>
        <taxon>Pseudonocardiales</taxon>
        <taxon>Pseudonocardiaceae</taxon>
        <taxon>Labedaea</taxon>
    </lineage>
</organism>
<comment type="caution">
    <text evidence="6">The sequence shown here is derived from an EMBL/GenBank/DDBJ whole genome shotgun (WGS) entry which is preliminary data.</text>
</comment>
<accession>A0A4R6SKF4</accession>
<evidence type="ECO:0000256" key="4">
    <source>
        <dbReference type="PROSITE-ProRule" id="PRU00335"/>
    </source>
</evidence>
<feature type="DNA-binding region" description="H-T-H motif" evidence="4">
    <location>
        <begin position="55"/>
        <end position="74"/>
    </location>
</feature>
<evidence type="ECO:0000259" key="5">
    <source>
        <dbReference type="PROSITE" id="PS50977"/>
    </source>
</evidence>
<evidence type="ECO:0000256" key="3">
    <source>
        <dbReference type="ARBA" id="ARBA00023163"/>
    </source>
</evidence>
<evidence type="ECO:0000313" key="7">
    <source>
        <dbReference type="Proteomes" id="UP000295444"/>
    </source>
</evidence>
<keyword evidence="7" id="KW-1185">Reference proteome</keyword>